<feature type="region of interest" description="Disordered" evidence="1">
    <location>
        <begin position="1"/>
        <end position="43"/>
    </location>
</feature>
<accession>A0ABY7IVG9</accession>
<dbReference type="Proteomes" id="UP001210169">
    <property type="component" value="Chromosome"/>
</dbReference>
<dbReference type="EMBL" id="CP114203">
    <property type="protein sequence ID" value="WAU02345.1"/>
    <property type="molecule type" value="Genomic_DNA"/>
</dbReference>
<keyword evidence="3" id="KW-1185">Reference proteome</keyword>
<evidence type="ECO:0000313" key="2">
    <source>
        <dbReference type="EMBL" id="WAU02345.1"/>
    </source>
</evidence>
<protein>
    <submittedName>
        <fullName evidence="2">Uncharacterized protein</fullName>
    </submittedName>
</protein>
<dbReference type="RefSeq" id="WP_277410365.1">
    <property type="nucleotide sequence ID" value="NZ_CP114203.1"/>
</dbReference>
<proteinExistence type="predicted"/>
<sequence length="68" mass="7306">MGRHSSKRLIDQTPVHGNDPVESDFGGNTFDVDDGSFPDTDSPLPAHTEYWQGASLQHLGRLVTSGGP</sequence>
<organism evidence="2 3">
    <name type="scientific">Streptomyces nigrescens</name>
    <dbReference type="NCBI Taxonomy" id="1920"/>
    <lineage>
        <taxon>Bacteria</taxon>
        <taxon>Bacillati</taxon>
        <taxon>Actinomycetota</taxon>
        <taxon>Actinomycetes</taxon>
        <taxon>Kitasatosporales</taxon>
        <taxon>Streptomycetaceae</taxon>
        <taxon>Streptomyces</taxon>
    </lineage>
</organism>
<gene>
    <name evidence="2" type="ORF">STRNI_000375</name>
</gene>
<name>A0ABY7IVG9_STRNI</name>
<evidence type="ECO:0000256" key="1">
    <source>
        <dbReference type="SAM" id="MobiDB-lite"/>
    </source>
</evidence>
<reference evidence="2 3" key="1">
    <citation type="submission" date="2022-12" db="EMBL/GenBank/DDBJ databases">
        <authorList>
            <person name="Ruckert C."/>
            <person name="Busche T."/>
            <person name="Kalinowski J."/>
            <person name="Wittmann C."/>
        </authorList>
    </citation>
    <scope>NUCLEOTIDE SEQUENCE [LARGE SCALE GENOMIC DNA]</scope>
    <source>
        <strain evidence="2 3">DSM 40276</strain>
    </source>
</reference>
<dbReference type="GeneID" id="301329582"/>
<evidence type="ECO:0000313" key="3">
    <source>
        <dbReference type="Proteomes" id="UP001210169"/>
    </source>
</evidence>